<organism evidence="4 5">
    <name type="scientific">Metamycoplasma neophronis</name>
    <dbReference type="NCBI Taxonomy" id="872983"/>
    <lineage>
        <taxon>Bacteria</taxon>
        <taxon>Bacillati</taxon>
        <taxon>Mycoplasmatota</taxon>
        <taxon>Mycoplasmoidales</taxon>
        <taxon>Metamycoplasmataceae</taxon>
        <taxon>Metamycoplasma</taxon>
    </lineage>
</organism>
<feature type="domain" description="ATPase F1/V1/A1 complex alpha/beta subunit nucleotide-binding" evidence="3">
    <location>
        <begin position="131"/>
        <end position="341"/>
    </location>
</feature>
<evidence type="ECO:0000256" key="1">
    <source>
        <dbReference type="ARBA" id="ARBA00022448"/>
    </source>
</evidence>
<sequence>MQTPKINSIFDYVIELKGKYNYAANQVFAVKQKSEIIAKMIVISASEDKAYCLAKGKIENLSVGDAVSASKEESSVVTYKEMFGDIIDIDGNYIFGENKVFKNKYDGSNKAFNTPNKLLDYESLTTQLNTGYFSIDLLIPIGRGQRQLIIGDRKTGKTHIALNTIINQRNQNVKCIYVAIGQSQEQVALIYNLLKENNALDYTMIIDASSSNPYDQYLAPYIAMAHAENICEKEDVLIVFDSLTNHANIYREIALLTNKPVGKEAFPGDMFFAHSRLLERSGKFKGKKSISALPILQTTENDITSLIASNVISITDGQIVTNSELFASGKLPAIDIDLSVSRIGGNVQKPYIAKVAAEIGKIYHLYKRHIKLASLKYDLNDETNALIINGQLVENLFIQKGISIYSEASMYLTAKLIAWNILKGIDNIALAIQFIEHLIKADSVAKSSFEKLITSSEADETLIRDYFAFMFKTFSELNHLNWDIEAKQTFVISDSNLIQNISKQIIKGDNNGSQNN</sequence>
<evidence type="ECO:0000259" key="3">
    <source>
        <dbReference type="Pfam" id="PF00006"/>
    </source>
</evidence>
<dbReference type="PROSITE" id="PS00152">
    <property type="entry name" value="ATPASE_ALPHA_BETA"/>
    <property type="match status" value="1"/>
</dbReference>
<protein>
    <submittedName>
        <fullName evidence="4">ATP F0F1 synthase subunit alpha</fullName>
    </submittedName>
</protein>
<evidence type="ECO:0000256" key="2">
    <source>
        <dbReference type="ARBA" id="ARBA00022967"/>
    </source>
</evidence>
<dbReference type="InterPro" id="IPR027417">
    <property type="entry name" value="P-loop_NTPase"/>
</dbReference>
<dbReference type="Proteomes" id="UP000316851">
    <property type="component" value="Unassembled WGS sequence"/>
</dbReference>
<dbReference type="EMBL" id="VHHP01000003">
    <property type="protein sequence ID" value="TPR54060.1"/>
    <property type="molecule type" value="Genomic_DNA"/>
</dbReference>
<dbReference type="Gene3D" id="3.40.50.12240">
    <property type="match status" value="1"/>
</dbReference>
<dbReference type="SUPFAM" id="SSF52540">
    <property type="entry name" value="P-loop containing nucleoside triphosphate hydrolases"/>
    <property type="match status" value="1"/>
</dbReference>
<dbReference type="InterPro" id="IPR000194">
    <property type="entry name" value="ATPase_F1/V1/A1_a/bsu_nucl-bd"/>
</dbReference>
<dbReference type="PANTHER" id="PTHR48082">
    <property type="entry name" value="ATP SYNTHASE SUBUNIT ALPHA, MITOCHONDRIAL"/>
    <property type="match status" value="1"/>
</dbReference>
<dbReference type="PANTHER" id="PTHR48082:SF2">
    <property type="entry name" value="ATP SYNTHASE SUBUNIT ALPHA, MITOCHONDRIAL"/>
    <property type="match status" value="1"/>
</dbReference>
<dbReference type="Pfam" id="PF00006">
    <property type="entry name" value="ATP-synt_ab"/>
    <property type="match status" value="1"/>
</dbReference>
<evidence type="ECO:0000313" key="4">
    <source>
        <dbReference type="EMBL" id="TPR54060.1"/>
    </source>
</evidence>
<keyword evidence="5" id="KW-1185">Reference proteome</keyword>
<dbReference type="NCBIfam" id="NF005523">
    <property type="entry name" value="PRK07165.1"/>
    <property type="match status" value="1"/>
</dbReference>
<proteinExistence type="predicted"/>
<dbReference type="RefSeq" id="WP_140914748.1">
    <property type="nucleotide sequence ID" value="NZ_VHHP01000003.1"/>
</dbReference>
<keyword evidence="2" id="KW-1278">Translocase</keyword>
<keyword evidence="1" id="KW-0813">Transport</keyword>
<accession>A0ABY2YZZ2</accession>
<reference evidence="4" key="1">
    <citation type="submission" date="2019-06" db="EMBL/GenBank/DDBJ databases">
        <title>Mycoplasma neophronis type strain whole genome sequence.</title>
        <authorList>
            <person name="Spergser J."/>
        </authorList>
    </citation>
    <scope>NUCLEOTIDE SEQUENCE [LARGE SCALE GENOMIC DNA]</scope>
    <source>
        <strain evidence="4">DSM 24097</strain>
    </source>
</reference>
<evidence type="ECO:0000313" key="5">
    <source>
        <dbReference type="Proteomes" id="UP000316851"/>
    </source>
</evidence>
<name>A0ABY2YZZ2_9BACT</name>
<comment type="caution">
    <text evidence="4">The sequence shown here is derived from an EMBL/GenBank/DDBJ whole genome shotgun (WGS) entry which is preliminary data.</text>
</comment>
<dbReference type="InterPro" id="IPR020003">
    <property type="entry name" value="ATPase_a/bsu_AS"/>
</dbReference>
<gene>
    <name evidence="4" type="ORF">FJR74_01295</name>
</gene>
<dbReference type="NCBIfam" id="NF045936">
    <property type="entry name" value="MSC_0619_alpha"/>
    <property type="match status" value="1"/>
</dbReference>
<dbReference type="InterPro" id="IPR005294">
    <property type="entry name" value="ATP_synth_F1_asu"/>
</dbReference>